<dbReference type="Gramene" id="KCW50280">
    <property type="protein sequence ID" value="KCW50280"/>
    <property type="gene ID" value="EUGRSUZ_J00066"/>
</dbReference>
<reference evidence="1" key="1">
    <citation type="submission" date="2013-07" db="EMBL/GenBank/DDBJ databases">
        <title>The genome of Eucalyptus grandis.</title>
        <authorList>
            <person name="Schmutz J."/>
            <person name="Hayes R."/>
            <person name="Myburg A."/>
            <person name="Tuskan G."/>
            <person name="Grattapaglia D."/>
            <person name="Rokhsar D.S."/>
        </authorList>
    </citation>
    <scope>NUCLEOTIDE SEQUENCE</scope>
    <source>
        <tissue evidence="1">Leaf extractions</tissue>
    </source>
</reference>
<dbReference type="EMBL" id="KK198762">
    <property type="protein sequence ID" value="KCW50280.1"/>
    <property type="molecule type" value="Genomic_DNA"/>
</dbReference>
<accession>A0A059AA81</accession>
<sequence>MTMTTMMKSMMQVLYTKSALKYSGQTKPTQFRTCVIPFLFSISLSLATASPPRYICSATLEHSLSKNAIFSLFTNPPFLSGFR</sequence>
<proteinExistence type="predicted"/>
<evidence type="ECO:0000313" key="1">
    <source>
        <dbReference type="EMBL" id="KCW50280.1"/>
    </source>
</evidence>
<gene>
    <name evidence="1" type="ORF">EUGRSUZ_J00066</name>
</gene>
<organism evidence="1">
    <name type="scientific">Eucalyptus grandis</name>
    <name type="common">Flooded gum</name>
    <dbReference type="NCBI Taxonomy" id="71139"/>
    <lineage>
        <taxon>Eukaryota</taxon>
        <taxon>Viridiplantae</taxon>
        <taxon>Streptophyta</taxon>
        <taxon>Embryophyta</taxon>
        <taxon>Tracheophyta</taxon>
        <taxon>Spermatophyta</taxon>
        <taxon>Magnoliopsida</taxon>
        <taxon>eudicotyledons</taxon>
        <taxon>Gunneridae</taxon>
        <taxon>Pentapetalae</taxon>
        <taxon>rosids</taxon>
        <taxon>malvids</taxon>
        <taxon>Myrtales</taxon>
        <taxon>Myrtaceae</taxon>
        <taxon>Myrtoideae</taxon>
        <taxon>Eucalypteae</taxon>
        <taxon>Eucalyptus</taxon>
    </lineage>
</organism>
<protein>
    <submittedName>
        <fullName evidence="1">Uncharacterized protein</fullName>
    </submittedName>
</protein>
<name>A0A059AA81_EUCGR</name>
<dbReference type="InParanoid" id="A0A059AA81"/>
<dbReference type="AlphaFoldDB" id="A0A059AA81"/>